<dbReference type="Proteomes" id="UP000245845">
    <property type="component" value="Unassembled WGS sequence"/>
</dbReference>
<accession>A0A2Y9B9C3</accession>
<dbReference type="OrthoDB" id="2029085at2"/>
<keyword evidence="2" id="KW-1185">Reference proteome</keyword>
<dbReference type="AlphaFoldDB" id="A0A2Y9B9C3"/>
<organism evidence="1 2">
    <name type="scientific">Faecalicatena orotica</name>
    <dbReference type="NCBI Taxonomy" id="1544"/>
    <lineage>
        <taxon>Bacteria</taxon>
        <taxon>Bacillati</taxon>
        <taxon>Bacillota</taxon>
        <taxon>Clostridia</taxon>
        <taxon>Lachnospirales</taxon>
        <taxon>Lachnospiraceae</taxon>
        <taxon>Faecalicatena</taxon>
    </lineage>
</organism>
<name>A0A2Y9B9C3_9FIRM</name>
<sequence>MPLNNIGNIIRFGNMMQASNALVEEVFLQTRTTGSVTISYSSKTPDGITFINLLQLNVHRNTVILNSLGRTMCLCDIHKGMWVDAIFSPITTRSIPPQSNAFLLLVRSGSRPSSTTSTGRIVSVDTSNRSITTGVPGDINRQTVFIITDNTIIRNRAGSPVRLSNLRPGQTVRIIHSNAQTASIPPQTTAFYVQVI</sequence>
<evidence type="ECO:0000313" key="2">
    <source>
        <dbReference type="Proteomes" id="UP000245845"/>
    </source>
</evidence>
<evidence type="ECO:0000313" key="1">
    <source>
        <dbReference type="EMBL" id="PWJ32181.1"/>
    </source>
</evidence>
<protein>
    <submittedName>
        <fullName evidence="1">Uncharacterized protein</fullName>
    </submittedName>
</protein>
<proteinExistence type="predicted"/>
<gene>
    <name evidence="1" type="ORF">A8806_101469</name>
</gene>
<comment type="caution">
    <text evidence="1">The sequence shown here is derived from an EMBL/GenBank/DDBJ whole genome shotgun (WGS) entry which is preliminary data.</text>
</comment>
<dbReference type="RefSeq" id="WP_109729541.1">
    <property type="nucleotide sequence ID" value="NZ_BAAACK010000007.1"/>
</dbReference>
<reference evidence="1 2" key="1">
    <citation type="submission" date="2018-05" db="EMBL/GenBank/DDBJ databases">
        <title>The Hungate 1000. A catalogue of reference genomes from the rumen microbiome.</title>
        <authorList>
            <person name="Kelly W."/>
        </authorList>
    </citation>
    <scope>NUCLEOTIDE SEQUENCE [LARGE SCALE GENOMIC DNA]</scope>
    <source>
        <strain evidence="1 2">NLAE-zl-C242</strain>
    </source>
</reference>
<dbReference type="EMBL" id="QGDL01000001">
    <property type="protein sequence ID" value="PWJ32181.1"/>
    <property type="molecule type" value="Genomic_DNA"/>
</dbReference>